<keyword evidence="8" id="KW-0406">Ion transport</keyword>
<dbReference type="SUPFAM" id="SSF143865">
    <property type="entry name" value="CorA soluble domain-like"/>
    <property type="match status" value="1"/>
</dbReference>
<comment type="catalytic activity">
    <reaction evidence="10">
        <text>Mg(2+)(in) = Mg(2+)(out)</text>
        <dbReference type="Rhea" id="RHEA:29827"/>
        <dbReference type="ChEBI" id="CHEBI:18420"/>
    </reaction>
</comment>
<evidence type="ECO:0000256" key="4">
    <source>
        <dbReference type="ARBA" id="ARBA00022475"/>
    </source>
</evidence>
<feature type="transmembrane region" description="Helical" evidence="12">
    <location>
        <begin position="264"/>
        <end position="283"/>
    </location>
</feature>
<dbReference type="GO" id="GO:0000287">
    <property type="term" value="F:magnesium ion binding"/>
    <property type="evidence" value="ECO:0007669"/>
    <property type="project" value="TreeGrafter"/>
</dbReference>
<dbReference type="CDD" id="cd12830">
    <property type="entry name" value="MtCorA-like"/>
    <property type="match status" value="1"/>
</dbReference>
<dbReference type="FunFam" id="1.20.58.340:FF:000004">
    <property type="entry name" value="Magnesium transport protein CorA"/>
    <property type="match status" value="1"/>
</dbReference>
<evidence type="ECO:0000256" key="2">
    <source>
        <dbReference type="ARBA" id="ARBA00009765"/>
    </source>
</evidence>
<keyword evidence="4" id="KW-1003">Cell membrane</keyword>
<keyword evidence="3" id="KW-0813">Transport</keyword>
<evidence type="ECO:0000256" key="7">
    <source>
        <dbReference type="ARBA" id="ARBA00022989"/>
    </source>
</evidence>
<dbReference type="PANTHER" id="PTHR46494">
    <property type="entry name" value="CORA FAMILY METAL ION TRANSPORTER (EUROFUNG)"/>
    <property type="match status" value="1"/>
</dbReference>
<dbReference type="Pfam" id="PF01544">
    <property type="entry name" value="CorA"/>
    <property type="match status" value="1"/>
</dbReference>
<evidence type="ECO:0000256" key="3">
    <source>
        <dbReference type="ARBA" id="ARBA00022448"/>
    </source>
</evidence>
<accession>A0A0B2BWU1</accession>
<evidence type="ECO:0000256" key="1">
    <source>
        <dbReference type="ARBA" id="ARBA00004651"/>
    </source>
</evidence>
<dbReference type="GO" id="GO:0015095">
    <property type="term" value="F:magnesium ion transmembrane transporter activity"/>
    <property type="evidence" value="ECO:0007669"/>
    <property type="project" value="TreeGrafter"/>
</dbReference>
<sequence length="321" mass="36373">MTIAAARRYRSGSVIDRQLALDAGPAGEGEFDWIGLVEPTEEEMEQVRQRYDLHPLAVEDALGRRQMPKAESYAHQLFVIARTASFGEDDRIGYGQTAIFLGHDFIVSVRQGNANGHVEVRGWLESMPDRLSEGPDIVLHGLLDFIVDKYSPLLDRLEEIVDEMEDAAVGSFPRPDSIRRIFRLRRELRRFEDIAGRTEEVAGKLGQVPLPCIDERARPYFRDIYDHAKRAESRARWLTDTLGNIVDIAGLLEQSRQGDISRQLAGWAAILAVPTAIAGIYGMNFEWMPELQWEYGYFVVLGVMAAVCTGLYARFRRMGWL</sequence>
<evidence type="ECO:0000256" key="9">
    <source>
        <dbReference type="ARBA" id="ARBA00023136"/>
    </source>
</evidence>
<proteinExistence type="inferred from homology"/>
<comment type="subcellular location">
    <subcellularLocation>
        <location evidence="1">Cell membrane</location>
        <topology evidence="1">Multi-pass membrane protein</topology>
    </subcellularLocation>
</comment>
<keyword evidence="7 12" id="KW-1133">Transmembrane helix</keyword>
<reference evidence="13 14" key="1">
    <citation type="submission" date="2014-11" db="EMBL/GenBank/DDBJ databases">
        <title>Draft genome sequence of Kirrobacter mercurialis.</title>
        <authorList>
            <person name="Coil D.A."/>
            <person name="Eisen J.A."/>
        </authorList>
    </citation>
    <scope>NUCLEOTIDE SEQUENCE [LARGE SCALE GENOMIC DNA]</scope>
    <source>
        <strain evidence="13 14">Coronado</strain>
    </source>
</reference>
<dbReference type="GO" id="GO:0005886">
    <property type="term" value="C:plasma membrane"/>
    <property type="evidence" value="ECO:0007669"/>
    <property type="project" value="UniProtKB-SubCell"/>
</dbReference>
<feature type="transmembrane region" description="Helical" evidence="12">
    <location>
        <begin position="295"/>
        <end position="315"/>
    </location>
</feature>
<dbReference type="InterPro" id="IPR045863">
    <property type="entry name" value="CorA_TM1_TM2"/>
</dbReference>
<dbReference type="Proteomes" id="UP000030988">
    <property type="component" value="Unassembled WGS sequence"/>
</dbReference>
<keyword evidence="14" id="KW-1185">Reference proteome</keyword>
<keyword evidence="5 12" id="KW-0812">Transmembrane</keyword>
<organism evidence="13 14">
    <name type="scientific">Croceibacterium mercuriale</name>
    <dbReference type="NCBI Taxonomy" id="1572751"/>
    <lineage>
        <taxon>Bacteria</taxon>
        <taxon>Pseudomonadati</taxon>
        <taxon>Pseudomonadota</taxon>
        <taxon>Alphaproteobacteria</taxon>
        <taxon>Sphingomonadales</taxon>
        <taxon>Erythrobacteraceae</taxon>
        <taxon>Croceibacterium</taxon>
    </lineage>
</organism>
<comment type="similarity">
    <text evidence="2">Belongs to the CorA metal ion transporter (MIT) (TC 1.A.35) family.</text>
</comment>
<dbReference type="OrthoDB" id="9803416at2"/>
<dbReference type="STRING" id="1572751.PK98_06090"/>
<dbReference type="AlphaFoldDB" id="A0A0B2BWU1"/>
<dbReference type="InterPro" id="IPR045861">
    <property type="entry name" value="CorA_cytoplasmic_dom"/>
</dbReference>
<keyword evidence="9 12" id="KW-0472">Membrane</keyword>
<dbReference type="GO" id="GO:0015087">
    <property type="term" value="F:cobalt ion transmembrane transporter activity"/>
    <property type="evidence" value="ECO:0007669"/>
    <property type="project" value="TreeGrafter"/>
</dbReference>
<evidence type="ECO:0000256" key="8">
    <source>
        <dbReference type="ARBA" id="ARBA00023065"/>
    </source>
</evidence>
<dbReference type="Gene3D" id="3.30.460.20">
    <property type="entry name" value="CorA soluble domain-like"/>
    <property type="match status" value="1"/>
</dbReference>
<evidence type="ECO:0000313" key="13">
    <source>
        <dbReference type="EMBL" id="KHL26093.1"/>
    </source>
</evidence>
<gene>
    <name evidence="13" type="ORF">PK98_06090</name>
</gene>
<keyword evidence="6" id="KW-0460">Magnesium</keyword>
<dbReference type="GO" id="GO:0050897">
    <property type="term" value="F:cobalt ion binding"/>
    <property type="evidence" value="ECO:0007669"/>
    <property type="project" value="TreeGrafter"/>
</dbReference>
<protein>
    <submittedName>
        <fullName evidence="13">Magnesium transporter</fullName>
    </submittedName>
</protein>
<dbReference type="InterPro" id="IPR002523">
    <property type="entry name" value="MgTranspt_CorA/ZnTranspt_ZntB"/>
</dbReference>
<name>A0A0B2BWU1_9SPHN</name>
<evidence type="ECO:0000256" key="5">
    <source>
        <dbReference type="ARBA" id="ARBA00022692"/>
    </source>
</evidence>
<evidence type="ECO:0000256" key="11">
    <source>
        <dbReference type="ARBA" id="ARBA00045497"/>
    </source>
</evidence>
<dbReference type="Gene3D" id="1.20.58.340">
    <property type="entry name" value="Magnesium transport protein CorA, transmembrane region"/>
    <property type="match status" value="2"/>
</dbReference>
<evidence type="ECO:0000313" key="14">
    <source>
        <dbReference type="Proteomes" id="UP000030988"/>
    </source>
</evidence>
<evidence type="ECO:0000256" key="12">
    <source>
        <dbReference type="SAM" id="Phobius"/>
    </source>
</evidence>
<dbReference type="SUPFAM" id="SSF144083">
    <property type="entry name" value="Magnesium transport protein CorA, transmembrane region"/>
    <property type="match status" value="1"/>
</dbReference>
<dbReference type="RefSeq" id="WP_039095045.1">
    <property type="nucleotide sequence ID" value="NZ_JTDN01000001.1"/>
</dbReference>
<evidence type="ECO:0000256" key="6">
    <source>
        <dbReference type="ARBA" id="ARBA00022842"/>
    </source>
</evidence>
<comment type="caution">
    <text evidence="13">The sequence shown here is derived from an EMBL/GenBank/DDBJ whole genome shotgun (WGS) entry which is preliminary data.</text>
</comment>
<dbReference type="EMBL" id="JTDN01000001">
    <property type="protein sequence ID" value="KHL26093.1"/>
    <property type="molecule type" value="Genomic_DNA"/>
</dbReference>
<evidence type="ECO:0000256" key="10">
    <source>
        <dbReference type="ARBA" id="ARBA00034269"/>
    </source>
</evidence>
<dbReference type="PANTHER" id="PTHR46494:SF1">
    <property type="entry name" value="CORA FAMILY METAL ION TRANSPORTER (EUROFUNG)"/>
    <property type="match status" value="1"/>
</dbReference>
<comment type="function">
    <text evidence="11">Mediates influx of magnesium ions. Alternates between open and closed states. Activated by low cytoplasmic Mg(2+) levels. Inactive when cytoplasmic Mg(2+) levels are high.</text>
</comment>